<dbReference type="Pfam" id="PF01565">
    <property type="entry name" value="FAD_binding_4"/>
    <property type="match status" value="1"/>
</dbReference>
<evidence type="ECO:0000256" key="4">
    <source>
        <dbReference type="ARBA" id="ARBA00023002"/>
    </source>
</evidence>
<dbReference type="SUPFAM" id="SSF56176">
    <property type="entry name" value="FAD-binding/transporter-associated domain-like"/>
    <property type="match status" value="1"/>
</dbReference>
<name>A0A1B2I2V9_9BACT</name>
<gene>
    <name evidence="6" type="ORF">BED41_03890</name>
</gene>
<dbReference type="GeneID" id="83056995"/>
<dbReference type="KEGG" id="cpor:BED41_03890"/>
<dbReference type="OrthoDB" id="9767256at2"/>
<dbReference type="PANTHER" id="PTHR42934:SF2">
    <property type="entry name" value="GLYCOLATE OXIDASE SUBUNIT GLCD"/>
    <property type="match status" value="1"/>
</dbReference>
<dbReference type="STRING" id="1197717.BED41_03890"/>
<dbReference type="InterPro" id="IPR016164">
    <property type="entry name" value="FAD-linked_Oxase-like_C"/>
</dbReference>
<dbReference type="InterPro" id="IPR016167">
    <property type="entry name" value="FAD-bd_PCMH_sub1"/>
</dbReference>
<dbReference type="Proteomes" id="UP000093044">
    <property type="component" value="Chromosome"/>
</dbReference>
<protein>
    <submittedName>
        <fullName evidence="6">FAD-binding protein</fullName>
    </submittedName>
</protein>
<evidence type="ECO:0000256" key="3">
    <source>
        <dbReference type="ARBA" id="ARBA00022827"/>
    </source>
</evidence>
<dbReference type="Gene3D" id="3.30.70.2740">
    <property type="match status" value="1"/>
</dbReference>
<dbReference type="PANTHER" id="PTHR42934">
    <property type="entry name" value="GLYCOLATE OXIDASE SUBUNIT GLCD"/>
    <property type="match status" value="1"/>
</dbReference>
<dbReference type="SUPFAM" id="SSF55103">
    <property type="entry name" value="FAD-linked oxidases, C-terminal domain"/>
    <property type="match status" value="1"/>
</dbReference>
<sequence>MGYGIVTEEILTALADIVGPTHIWTTYEKREACSRDETTTLRADERYLPEAVVAPASAREVSEILRLANSHLIPVTPRGGGTGLSGGALPVLGGIVISDERLNRIIEIDAENLVVVTEPGVITSEINAAAAEKGLAYTGYPMSVLSCHIGGNIAENAGGGNAVKYGVTMRYVLGLEVVLPTGEILTLGGKLMKDVSGYSLKELFVGSEGTLGYVTKIILRLQPLMKNRAALLALFADTETAIRAVPKMMAHGGIVPSSIEYIDAYCYRKACGFLNEELPMEGVEAVLLVEVDGSNQESLDMDIERAGEILSAEGAAEIYVADTRSTRERIWSVRRNIDEALRLTDPVQADEDIVVPIAKIPEAARGLREIEKKYGVPIANFGHAGDGNLHPTILKPAEMTLEEWVRVETEIEWDIFRLTDSLGGVISGEHGIGSKRKRYFAELCPPQNLALMKKIKLTLDPNNIMNPGKIFD</sequence>
<dbReference type="InterPro" id="IPR006094">
    <property type="entry name" value="Oxid_FAD_bind_N"/>
</dbReference>
<dbReference type="InterPro" id="IPR016171">
    <property type="entry name" value="Vanillyl_alc_oxidase_C-sub2"/>
</dbReference>
<dbReference type="InterPro" id="IPR004113">
    <property type="entry name" value="FAD-bd_oxidored_4_C"/>
</dbReference>
<keyword evidence="2" id="KW-0285">Flavoprotein</keyword>
<dbReference type="InterPro" id="IPR016166">
    <property type="entry name" value="FAD-bd_PCMH"/>
</dbReference>
<organism evidence="6 7">
    <name type="scientific">Cloacibacillus porcorum</name>
    <dbReference type="NCBI Taxonomy" id="1197717"/>
    <lineage>
        <taxon>Bacteria</taxon>
        <taxon>Thermotogati</taxon>
        <taxon>Synergistota</taxon>
        <taxon>Synergistia</taxon>
        <taxon>Synergistales</taxon>
        <taxon>Synergistaceae</taxon>
        <taxon>Cloacibacillus</taxon>
    </lineage>
</organism>
<evidence type="ECO:0000313" key="7">
    <source>
        <dbReference type="Proteomes" id="UP000093044"/>
    </source>
</evidence>
<dbReference type="FunFam" id="1.10.45.10:FF:000001">
    <property type="entry name" value="D-lactate dehydrogenase mitochondrial"/>
    <property type="match status" value="1"/>
</dbReference>
<keyword evidence="3" id="KW-0274">FAD</keyword>
<dbReference type="Gene3D" id="1.10.45.10">
    <property type="entry name" value="Vanillyl-alcohol Oxidase, Chain A, domain 4"/>
    <property type="match status" value="1"/>
</dbReference>
<reference evidence="6" key="1">
    <citation type="submission" date="2016-08" db="EMBL/GenBank/DDBJ databases">
        <title>Complete genome of Cloacibacillus porcorum.</title>
        <authorList>
            <person name="Looft T."/>
            <person name="Bayles D.O."/>
            <person name="Alt D.P."/>
        </authorList>
    </citation>
    <scope>NUCLEOTIDE SEQUENCE [LARGE SCALE GENOMIC DNA]</scope>
    <source>
        <strain evidence="6">CL-84</strain>
    </source>
</reference>
<dbReference type="InterPro" id="IPR036318">
    <property type="entry name" value="FAD-bd_PCMH-like_sf"/>
</dbReference>
<dbReference type="GO" id="GO:0071949">
    <property type="term" value="F:FAD binding"/>
    <property type="evidence" value="ECO:0007669"/>
    <property type="project" value="InterPro"/>
</dbReference>
<accession>A0A1B2I2V9</accession>
<dbReference type="Gene3D" id="3.30.70.2190">
    <property type="match status" value="1"/>
</dbReference>
<evidence type="ECO:0000259" key="5">
    <source>
        <dbReference type="PROSITE" id="PS51387"/>
    </source>
</evidence>
<dbReference type="PROSITE" id="PS51387">
    <property type="entry name" value="FAD_PCMH"/>
    <property type="match status" value="1"/>
</dbReference>
<feature type="domain" description="FAD-binding PCMH-type" evidence="5">
    <location>
        <begin position="45"/>
        <end position="224"/>
    </location>
</feature>
<evidence type="ECO:0000256" key="2">
    <source>
        <dbReference type="ARBA" id="ARBA00022630"/>
    </source>
</evidence>
<dbReference type="Gene3D" id="3.30.43.10">
    <property type="entry name" value="Uridine Diphospho-n-acetylenolpyruvylglucosamine Reductase, domain 2"/>
    <property type="match status" value="1"/>
</dbReference>
<keyword evidence="4" id="KW-0560">Oxidoreductase</keyword>
<dbReference type="Gene3D" id="3.30.465.10">
    <property type="match status" value="1"/>
</dbReference>
<dbReference type="InterPro" id="IPR051914">
    <property type="entry name" value="FAD-linked_OxidoTrans_Type4"/>
</dbReference>
<dbReference type="RefSeq" id="WP_066743293.1">
    <property type="nucleotide sequence ID" value="NZ_CP016757.1"/>
</dbReference>
<evidence type="ECO:0000256" key="1">
    <source>
        <dbReference type="ARBA" id="ARBA00001974"/>
    </source>
</evidence>
<keyword evidence="7" id="KW-1185">Reference proteome</keyword>
<dbReference type="EMBL" id="CP016757">
    <property type="protein sequence ID" value="ANZ44304.1"/>
    <property type="molecule type" value="Genomic_DNA"/>
</dbReference>
<proteinExistence type="predicted"/>
<dbReference type="InterPro" id="IPR016169">
    <property type="entry name" value="FAD-bd_PCMH_sub2"/>
</dbReference>
<dbReference type="Pfam" id="PF02913">
    <property type="entry name" value="FAD-oxidase_C"/>
    <property type="match status" value="1"/>
</dbReference>
<evidence type="ECO:0000313" key="6">
    <source>
        <dbReference type="EMBL" id="ANZ44304.1"/>
    </source>
</evidence>
<comment type="cofactor">
    <cofactor evidence="1">
        <name>FAD</name>
        <dbReference type="ChEBI" id="CHEBI:57692"/>
    </cofactor>
</comment>
<dbReference type="GO" id="GO:0016491">
    <property type="term" value="F:oxidoreductase activity"/>
    <property type="evidence" value="ECO:0007669"/>
    <property type="project" value="UniProtKB-KW"/>
</dbReference>
<dbReference type="AlphaFoldDB" id="A0A1B2I2V9"/>